<evidence type="ECO:0000259" key="4">
    <source>
        <dbReference type="PROSITE" id="PS51192"/>
    </source>
</evidence>
<dbReference type="GO" id="GO:0004527">
    <property type="term" value="F:exonuclease activity"/>
    <property type="evidence" value="ECO:0007669"/>
    <property type="project" value="UniProtKB-KW"/>
</dbReference>
<sequence length="967" mass="104219">MNWRPSGSDRDSAQFLRLNEKVQRWVYRKGWTALNDVQEQAIPLVLGGTDDLIVSAATASGKTEAAFLPICSAMLDEPAGGGIRALYVSPLKALINDQFRRLDELCEDLGLPVHRWHGDVPGSAKSKVLKEPDGTLLITPESLEAMFVLRGPEIGRLLRGLRWVVIDEMHSFVGTERGAQLQSLLHRVELATRKRVPRIGLSATLPASGEGMAAARDYLRPGGGDDVHVLTSQAQGAEIKVQLRGYLDAAPALGEGRAASEHPAEEDADVNAGTGIALVSEHVFRTLRGGNNLVFFDSRSEVESYADRLRRRSEQLAVPNEFFPHHGNLAKDVREHVEDLLKSNRPVTVLCTSTLEMGIDIGAIASVAQIGAPPSVAGLRQRIGRAGRRGEPTVLRLYVTAPEITEKSAPQDELRVELFQAVAMMDLLAERWYEPPDTSALHLSTLVQQIMSVIAQHQGVSPVDLFGALCATGPFPHVDKGTFVALLRDLGAAGIVQQEPDGLLLLGPVGERVVNHFSFYAVFADSSDYRVVHGARPLGLMQLTSPTPIGSLVIFAGRRWKIVSVDNRAKLIEVEPSRGGRPPTFLGGGAEIHDEVRRRMRVWYESDVVPGYLDATAQRLLDEGRAAYRRFDLARTSTLVSGADTLVFPWRGDRVLGTIAAWLTTAGLRLLRDGVAFTVLDHSPARLREVVQELLLLEGPTAEDIAAAQPDTVVEKHDVHLGEPLRARAYAAGRLDLDGARATLVDLVDRLPECEEDPISGLVPDAVPAREVELPAPLSQGGVSVAGGHPVTYAVVDLETTGFSARGRDRIVEVAVVRVAADGGVLGEWSSLVNPQRRVAATGVHGITDGEVADAPTFADLAPVLADHLRGAVLVAHNASFDVSFLKAEFERAGHPYPSSGTLCTMRLDAHVAGRGRRKLQDCLTAVSAGSANGTAHRALADARAATALLRHYLATAPREVRKLVGG</sequence>
<keyword evidence="3" id="KW-0067">ATP-binding</keyword>
<feature type="domain" description="Helicase ATP-binding" evidence="4">
    <location>
        <begin position="43"/>
        <end position="223"/>
    </location>
</feature>
<dbReference type="InterPro" id="IPR006054">
    <property type="entry name" value="DnaQ"/>
</dbReference>
<dbReference type="PANTHER" id="PTHR47962">
    <property type="entry name" value="ATP-DEPENDENT HELICASE LHR-RELATED-RELATED"/>
    <property type="match status" value="1"/>
</dbReference>
<dbReference type="CDD" id="cd06127">
    <property type="entry name" value="DEDDh"/>
    <property type="match status" value="1"/>
</dbReference>
<dbReference type="Gene3D" id="3.30.420.10">
    <property type="entry name" value="Ribonuclease H-like superfamily/Ribonuclease H"/>
    <property type="match status" value="1"/>
</dbReference>
<dbReference type="Gene3D" id="3.40.50.300">
    <property type="entry name" value="P-loop containing nucleotide triphosphate hydrolases"/>
    <property type="match status" value="2"/>
</dbReference>
<evidence type="ECO:0000256" key="3">
    <source>
        <dbReference type="ARBA" id="ARBA00022840"/>
    </source>
</evidence>
<dbReference type="InterPro" id="IPR027417">
    <property type="entry name" value="P-loop_NTPase"/>
</dbReference>
<evidence type="ECO:0000313" key="6">
    <source>
        <dbReference type="EMBL" id="ATE55615.1"/>
    </source>
</evidence>
<dbReference type="SMART" id="SM00479">
    <property type="entry name" value="EXOIII"/>
    <property type="match status" value="1"/>
</dbReference>
<keyword evidence="2" id="KW-0540">Nuclease</keyword>
<dbReference type="SUPFAM" id="SSF52540">
    <property type="entry name" value="P-loop containing nucleoside triphosphate hydrolases"/>
    <property type="match status" value="1"/>
</dbReference>
<keyword evidence="2" id="KW-0378">Hydrolase</keyword>
<evidence type="ECO:0000259" key="5">
    <source>
        <dbReference type="PROSITE" id="PS51194"/>
    </source>
</evidence>
<dbReference type="GO" id="GO:0005524">
    <property type="term" value="F:ATP binding"/>
    <property type="evidence" value="ECO:0007669"/>
    <property type="project" value="UniProtKB-KW"/>
</dbReference>
<dbReference type="Pfam" id="PF00270">
    <property type="entry name" value="DEAD"/>
    <property type="match status" value="1"/>
</dbReference>
<dbReference type="SMART" id="SM00490">
    <property type="entry name" value="HELICc"/>
    <property type="match status" value="1"/>
</dbReference>
<dbReference type="PROSITE" id="PS51192">
    <property type="entry name" value="HELICASE_ATP_BIND_1"/>
    <property type="match status" value="1"/>
</dbReference>
<dbReference type="EMBL" id="CP023445">
    <property type="protein sequence ID" value="ATE55615.1"/>
    <property type="molecule type" value="Genomic_DNA"/>
</dbReference>
<dbReference type="RefSeq" id="WP_096495446.1">
    <property type="nucleotide sequence ID" value="NZ_CP023445.1"/>
</dbReference>
<gene>
    <name evidence="6" type="ORF">CNX65_21910</name>
</gene>
<dbReference type="AlphaFoldDB" id="A0A290Z9F4"/>
<feature type="domain" description="Helicase C-terminal" evidence="5">
    <location>
        <begin position="278"/>
        <end position="447"/>
    </location>
</feature>
<dbReference type="GO" id="GO:0006260">
    <property type="term" value="P:DNA replication"/>
    <property type="evidence" value="ECO:0007669"/>
    <property type="project" value="InterPro"/>
</dbReference>
<dbReference type="InterPro" id="IPR001650">
    <property type="entry name" value="Helicase_C-like"/>
</dbReference>
<protein>
    <submittedName>
        <fullName evidence="6">DEAD/DEAH box helicase</fullName>
    </submittedName>
</protein>
<dbReference type="KEGG" id="apre:CNX65_21910"/>
<dbReference type="Pfam" id="PF00929">
    <property type="entry name" value="RNase_T"/>
    <property type="match status" value="1"/>
</dbReference>
<evidence type="ECO:0000256" key="2">
    <source>
        <dbReference type="ARBA" id="ARBA00022839"/>
    </source>
</evidence>
<dbReference type="InterPro" id="IPR013520">
    <property type="entry name" value="Ribonucl_H"/>
</dbReference>
<organism evidence="6 7">
    <name type="scientific">Actinosynnema pretiosum</name>
    <dbReference type="NCBI Taxonomy" id="42197"/>
    <lineage>
        <taxon>Bacteria</taxon>
        <taxon>Bacillati</taxon>
        <taxon>Actinomycetota</taxon>
        <taxon>Actinomycetes</taxon>
        <taxon>Pseudonocardiales</taxon>
        <taxon>Pseudonocardiaceae</taxon>
        <taxon>Actinosynnema</taxon>
    </lineage>
</organism>
<dbReference type="InterPro" id="IPR014001">
    <property type="entry name" value="Helicase_ATP-bd"/>
</dbReference>
<dbReference type="NCBIfam" id="TIGR00573">
    <property type="entry name" value="dnaq"/>
    <property type="match status" value="1"/>
</dbReference>
<keyword evidence="2" id="KW-0269">Exonuclease</keyword>
<proteinExistence type="predicted"/>
<dbReference type="InterPro" id="IPR011545">
    <property type="entry name" value="DEAD/DEAH_box_helicase_dom"/>
</dbReference>
<reference evidence="6" key="1">
    <citation type="submission" date="2017-09" db="EMBL/GenBank/DDBJ databases">
        <title>Complete Genome Sequence of ansamitocin-producing Bacterium Actinosynnema pretiosum X47.</title>
        <authorList>
            <person name="Cao G."/>
            <person name="Zong G."/>
            <person name="Zhong C."/>
            <person name="Fu J."/>
        </authorList>
    </citation>
    <scope>NUCLEOTIDE SEQUENCE [LARGE SCALE GENOMIC DNA]</scope>
    <source>
        <strain evidence="6">X47</strain>
    </source>
</reference>
<dbReference type="FunFam" id="3.30.420.10:FF:000045">
    <property type="entry name" value="3'-5' exonuclease DinG"/>
    <property type="match status" value="1"/>
</dbReference>
<dbReference type="GO" id="GO:0003677">
    <property type="term" value="F:DNA binding"/>
    <property type="evidence" value="ECO:0007669"/>
    <property type="project" value="InterPro"/>
</dbReference>
<keyword evidence="1" id="KW-0547">Nucleotide-binding</keyword>
<evidence type="ECO:0000256" key="1">
    <source>
        <dbReference type="ARBA" id="ARBA00022741"/>
    </source>
</evidence>
<dbReference type="GO" id="GO:0004386">
    <property type="term" value="F:helicase activity"/>
    <property type="evidence" value="ECO:0007669"/>
    <property type="project" value="UniProtKB-KW"/>
</dbReference>
<dbReference type="InterPro" id="IPR012337">
    <property type="entry name" value="RNaseH-like_sf"/>
</dbReference>
<keyword evidence="6" id="KW-0347">Helicase</keyword>
<name>A0A290Z9F4_9PSEU</name>
<dbReference type="SMART" id="SM00487">
    <property type="entry name" value="DEXDc"/>
    <property type="match status" value="1"/>
</dbReference>
<dbReference type="GO" id="GO:0016887">
    <property type="term" value="F:ATP hydrolysis activity"/>
    <property type="evidence" value="ECO:0007669"/>
    <property type="project" value="TreeGrafter"/>
</dbReference>
<dbReference type="InterPro" id="IPR052511">
    <property type="entry name" value="ATP-dep_Helicase"/>
</dbReference>
<keyword evidence="7" id="KW-1185">Reference proteome</keyword>
<dbReference type="PANTHER" id="PTHR47962:SF5">
    <property type="entry name" value="ATP-DEPENDENT HELICASE LHR-RELATED"/>
    <property type="match status" value="1"/>
</dbReference>
<evidence type="ECO:0000313" key="7">
    <source>
        <dbReference type="Proteomes" id="UP000218505"/>
    </source>
</evidence>
<dbReference type="Pfam" id="PF00271">
    <property type="entry name" value="Helicase_C"/>
    <property type="match status" value="1"/>
</dbReference>
<dbReference type="Proteomes" id="UP000218505">
    <property type="component" value="Chromosome"/>
</dbReference>
<dbReference type="SUPFAM" id="SSF53098">
    <property type="entry name" value="Ribonuclease H-like"/>
    <property type="match status" value="1"/>
</dbReference>
<dbReference type="PROSITE" id="PS51194">
    <property type="entry name" value="HELICASE_CTER"/>
    <property type="match status" value="1"/>
</dbReference>
<dbReference type="GO" id="GO:0003887">
    <property type="term" value="F:DNA-directed DNA polymerase activity"/>
    <property type="evidence" value="ECO:0007669"/>
    <property type="project" value="InterPro"/>
</dbReference>
<dbReference type="InterPro" id="IPR036397">
    <property type="entry name" value="RNaseH_sf"/>
</dbReference>
<accession>A0A290Z9F4</accession>